<evidence type="ECO:0000313" key="2">
    <source>
        <dbReference type="Proteomes" id="UP001238088"/>
    </source>
</evidence>
<name>A0ABU0AGH7_9BACI</name>
<dbReference type="Proteomes" id="UP001238088">
    <property type="component" value="Unassembled WGS sequence"/>
</dbReference>
<keyword evidence="2" id="KW-1185">Reference proteome</keyword>
<gene>
    <name evidence="1" type="ORF">J2S17_001846</name>
</gene>
<evidence type="ECO:0000313" key="1">
    <source>
        <dbReference type="EMBL" id="MDQ0269974.1"/>
    </source>
</evidence>
<dbReference type="RefSeq" id="WP_307473978.1">
    <property type="nucleotide sequence ID" value="NZ_JAUSUB010000006.1"/>
</dbReference>
<proteinExistence type="predicted"/>
<protein>
    <submittedName>
        <fullName evidence="1">Uncharacterized protein</fullName>
    </submittedName>
</protein>
<organism evidence="1 2">
    <name type="scientific">Cytobacillus purgationiresistens</name>
    <dbReference type="NCBI Taxonomy" id="863449"/>
    <lineage>
        <taxon>Bacteria</taxon>
        <taxon>Bacillati</taxon>
        <taxon>Bacillota</taxon>
        <taxon>Bacilli</taxon>
        <taxon>Bacillales</taxon>
        <taxon>Bacillaceae</taxon>
        <taxon>Cytobacillus</taxon>
    </lineage>
</organism>
<dbReference type="EMBL" id="JAUSUB010000006">
    <property type="protein sequence ID" value="MDQ0269974.1"/>
    <property type="molecule type" value="Genomic_DNA"/>
</dbReference>
<comment type="caution">
    <text evidence="1">The sequence shown here is derived from an EMBL/GenBank/DDBJ whole genome shotgun (WGS) entry which is preliminary data.</text>
</comment>
<accession>A0ABU0AGH7</accession>
<sequence length="40" mass="4758">MRISTKEWNKMDYADRYMAIHRAFVKSQNKRPVAVTTGQK</sequence>
<reference evidence="1 2" key="1">
    <citation type="submission" date="2023-07" db="EMBL/GenBank/DDBJ databases">
        <title>Genomic Encyclopedia of Type Strains, Phase IV (KMG-IV): sequencing the most valuable type-strain genomes for metagenomic binning, comparative biology and taxonomic classification.</title>
        <authorList>
            <person name="Goeker M."/>
        </authorList>
    </citation>
    <scope>NUCLEOTIDE SEQUENCE [LARGE SCALE GENOMIC DNA]</scope>
    <source>
        <strain evidence="1 2">DSM 23494</strain>
    </source>
</reference>